<keyword evidence="11 13" id="KW-0411">Iron-sulfur</keyword>
<dbReference type="GO" id="GO:0000049">
    <property type="term" value="F:tRNA binding"/>
    <property type="evidence" value="ECO:0007669"/>
    <property type="project" value="UniProtKB-UniRule"/>
</dbReference>
<evidence type="ECO:0000256" key="6">
    <source>
        <dbReference type="ARBA" id="ARBA00022679"/>
    </source>
</evidence>
<name>A0A0C7NZE6_DEFTU</name>
<keyword evidence="8 13" id="KW-0819">tRNA processing</keyword>
<evidence type="ECO:0000256" key="9">
    <source>
        <dbReference type="ARBA" id="ARBA00022723"/>
    </source>
</evidence>
<keyword evidence="2 13" id="KW-0004">4Fe-4S</keyword>
<dbReference type="AlphaFoldDB" id="A0A0C7NZE6"/>
<keyword evidence="12 13" id="KW-1015">Disulfide bond</keyword>
<dbReference type="HAMAP" id="MF_01849">
    <property type="entry name" value="RNA_methyltr_RlmN"/>
    <property type="match status" value="1"/>
</dbReference>
<dbReference type="EMBL" id="LN824141">
    <property type="protein sequence ID" value="CEP78658.1"/>
    <property type="molecule type" value="Genomic_DNA"/>
</dbReference>
<evidence type="ECO:0000256" key="11">
    <source>
        <dbReference type="ARBA" id="ARBA00023014"/>
    </source>
</evidence>
<dbReference type="SFLD" id="SFLDG01062">
    <property type="entry name" value="methyltransferase_(Class_A)"/>
    <property type="match status" value="1"/>
</dbReference>
<dbReference type="HOGENOM" id="CLU_029101_2_0_0"/>
<evidence type="ECO:0000313" key="15">
    <source>
        <dbReference type="EMBL" id="CEP78658.1"/>
    </source>
</evidence>
<dbReference type="InterPro" id="IPR058240">
    <property type="entry name" value="rSAM_sf"/>
</dbReference>
<dbReference type="InterPro" id="IPR040072">
    <property type="entry name" value="Methyltransferase_A"/>
</dbReference>
<dbReference type="InterPro" id="IPR004383">
    <property type="entry name" value="rRNA_lsu_MTrfase_RlmN/Cfr"/>
</dbReference>
<evidence type="ECO:0000313" key="16">
    <source>
        <dbReference type="Proteomes" id="UP000032809"/>
    </source>
</evidence>
<sequence length="346" mass="39519">MIMKNILDFDYEGLQKYLTENYQIEKYRTDQICDWIYKKRIFNFDNMTNLSKEIRKILNENMLILLPNIVQKQISKIDGTTKYLFELADGNLIESVLIYYPSRTIACISTQVGCPLKCAFCSTGKSGFVRNLSVGEIVGQLLAIEKDNNIDINNLVYMGMGEPLLNFENVIQSVNIFNDPKMKKLGARHITISTAGIPHKIEELANLNKEIRLSVSLHATTNSQRDKIMPINHAYPIEEVIQSCRIYQHKTNKRVTFEYILIKGFNDSPEDALRLVDIFKDMKVMVNLIPINANPSGFEKPSKRFIDQFLDVLLKKGIDAVVRAEKGSDISAACGQLRLRKLKDIS</sequence>
<feature type="binding site" evidence="13">
    <location>
        <position position="118"/>
    </location>
    <ligand>
        <name>[4Fe-4S] cluster</name>
        <dbReference type="ChEBI" id="CHEBI:49883"/>
        <note>4Fe-4S-S-AdoMet</note>
    </ligand>
</feature>
<feature type="binding site" evidence="13">
    <location>
        <begin position="161"/>
        <end position="162"/>
    </location>
    <ligand>
        <name>S-adenosyl-L-methionine</name>
        <dbReference type="ChEBI" id="CHEBI:59789"/>
    </ligand>
</feature>
<comment type="miscellaneous">
    <text evidence="13">Reaction proceeds by a ping-pong mechanism involving intermediate methylation of a conserved cysteine residue.</text>
</comment>
<comment type="similarity">
    <text evidence="13">Belongs to the radical SAM superfamily. RlmN family.</text>
</comment>
<reference evidence="16" key="1">
    <citation type="submission" date="2014-11" db="EMBL/GenBank/DDBJ databases">
        <authorList>
            <person name="Wibberg D."/>
        </authorList>
    </citation>
    <scope>NUCLEOTIDE SEQUENCE [LARGE SCALE GENOMIC DNA]</scope>
    <source>
        <strain evidence="16">L3</strain>
    </source>
</reference>
<keyword evidence="9 13" id="KW-0479">Metal-binding</keyword>
<comment type="cofactor">
    <cofactor evidence="13">
        <name>[4Fe-4S] cluster</name>
        <dbReference type="ChEBI" id="CHEBI:49883"/>
    </cofactor>
    <text evidence="13">Binds 1 [4Fe-4S] cluster. The cluster is coordinated with 3 cysteines and an exchangeable S-adenosyl-L-methionine.</text>
</comment>
<dbReference type="InterPro" id="IPR007197">
    <property type="entry name" value="rSAM"/>
</dbReference>
<dbReference type="GO" id="GO:0019843">
    <property type="term" value="F:rRNA binding"/>
    <property type="evidence" value="ECO:0007669"/>
    <property type="project" value="UniProtKB-UniRule"/>
</dbReference>
<dbReference type="SMART" id="SM00729">
    <property type="entry name" value="Elp3"/>
    <property type="match status" value="1"/>
</dbReference>
<dbReference type="Pfam" id="PF04055">
    <property type="entry name" value="Radical_SAM"/>
    <property type="match status" value="1"/>
</dbReference>
<dbReference type="PIRSF" id="PIRSF006004">
    <property type="entry name" value="CHP00048"/>
    <property type="match status" value="1"/>
</dbReference>
<keyword evidence="6 13" id="KW-0808">Transferase</keyword>
<keyword evidence="16" id="KW-1185">Reference proteome</keyword>
<organism evidence="15 16">
    <name type="scientific">Defluviitoga tunisiensis</name>
    <dbReference type="NCBI Taxonomy" id="1006576"/>
    <lineage>
        <taxon>Bacteria</taxon>
        <taxon>Thermotogati</taxon>
        <taxon>Thermotogota</taxon>
        <taxon>Thermotogae</taxon>
        <taxon>Petrotogales</taxon>
        <taxon>Petrotogaceae</taxon>
        <taxon>Defluviitoga</taxon>
    </lineage>
</organism>
<proteinExistence type="inferred from homology"/>
<dbReference type="STRING" id="1006576.DTL3_1364"/>
<dbReference type="Gene3D" id="1.10.150.530">
    <property type="match status" value="1"/>
</dbReference>
<comment type="catalytic activity">
    <reaction evidence="13">
        <text>adenosine(37) in tRNA + 2 reduced [2Fe-2S]-[ferredoxin] + 2 S-adenosyl-L-methionine = 2-methyladenosine(37) in tRNA + 5'-deoxyadenosine + L-methionine + 2 oxidized [2Fe-2S]-[ferredoxin] + S-adenosyl-L-homocysteine</text>
        <dbReference type="Rhea" id="RHEA:43332"/>
        <dbReference type="Rhea" id="RHEA-COMP:10000"/>
        <dbReference type="Rhea" id="RHEA-COMP:10001"/>
        <dbReference type="Rhea" id="RHEA-COMP:10162"/>
        <dbReference type="Rhea" id="RHEA-COMP:10485"/>
        <dbReference type="ChEBI" id="CHEBI:17319"/>
        <dbReference type="ChEBI" id="CHEBI:33737"/>
        <dbReference type="ChEBI" id="CHEBI:33738"/>
        <dbReference type="ChEBI" id="CHEBI:57844"/>
        <dbReference type="ChEBI" id="CHEBI:57856"/>
        <dbReference type="ChEBI" id="CHEBI:59789"/>
        <dbReference type="ChEBI" id="CHEBI:74411"/>
        <dbReference type="ChEBI" id="CHEBI:74497"/>
        <dbReference type="EC" id="2.1.1.192"/>
    </reaction>
</comment>
<dbReference type="EC" id="2.1.1.192" evidence="13"/>
<dbReference type="GO" id="GO:0030488">
    <property type="term" value="P:tRNA methylation"/>
    <property type="evidence" value="ECO:0007669"/>
    <property type="project" value="UniProtKB-UniRule"/>
</dbReference>
<evidence type="ECO:0000256" key="10">
    <source>
        <dbReference type="ARBA" id="ARBA00023004"/>
    </source>
</evidence>
<keyword evidence="10 13" id="KW-0408">Iron</keyword>
<dbReference type="OrthoDB" id="9793973at2"/>
<keyword evidence="4 13" id="KW-0698">rRNA processing</keyword>
<dbReference type="GO" id="GO:0002935">
    <property type="term" value="F:tRNA (adenine(37)-C2)-methyltransferase activity"/>
    <property type="evidence" value="ECO:0007669"/>
    <property type="project" value="UniProtKB-UniRule"/>
</dbReference>
<comment type="subcellular location">
    <subcellularLocation>
        <location evidence="1 13">Cytoplasm</location>
    </subcellularLocation>
</comment>
<feature type="binding site" evidence="13">
    <location>
        <position position="193"/>
    </location>
    <ligand>
        <name>S-adenosyl-L-methionine</name>
        <dbReference type="ChEBI" id="CHEBI:59789"/>
    </ligand>
</feature>
<evidence type="ECO:0000256" key="12">
    <source>
        <dbReference type="ARBA" id="ARBA00023157"/>
    </source>
</evidence>
<feature type="active site" description="S-methylcysteine intermediate" evidence="13">
    <location>
        <position position="334"/>
    </location>
</feature>
<evidence type="ECO:0000256" key="1">
    <source>
        <dbReference type="ARBA" id="ARBA00004496"/>
    </source>
</evidence>
<dbReference type="Pfam" id="PF21016">
    <property type="entry name" value="RlmN_N"/>
    <property type="match status" value="1"/>
</dbReference>
<dbReference type="PROSITE" id="PS51918">
    <property type="entry name" value="RADICAL_SAM"/>
    <property type="match status" value="1"/>
</dbReference>
<dbReference type="InterPro" id="IPR048641">
    <property type="entry name" value="RlmN_N"/>
</dbReference>
<keyword evidence="7 13" id="KW-0949">S-adenosyl-L-methionine</keyword>
<accession>A0A0C7NZE6</accession>
<dbReference type="SFLD" id="SFLDS00029">
    <property type="entry name" value="Radical_SAM"/>
    <property type="match status" value="1"/>
</dbReference>
<dbReference type="SUPFAM" id="SSF102114">
    <property type="entry name" value="Radical SAM enzymes"/>
    <property type="match status" value="1"/>
</dbReference>
<dbReference type="CDD" id="cd01335">
    <property type="entry name" value="Radical_SAM"/>
    <property type="match status" value="1"/>
</dbReference>
<feature type="active site" description="Proton acceptor" evidence="13">
    <location>
        <position position="94"/>
    </location>
</feature>
<feature type="binding site" evidence="13">
    <location>
        <position position="292"/>
    </location>
    <ligand>
        <name>S-adenosyl-L-methionine</name>
        <dbReference type="ChEBI" id="CHEBI:59789"/>
    </ligand>
</feature>
<dbReference type="GO" id="GO:0005737">
    <property type="term" value="C:cytoplasm"/>
    <property type="evidence" value="ECO:0007669"/>
    <property type="project" value="UniProtKB-SubCell"/>
</dbReference>
<dbReference type="GO" id="GO:0070040">
    <property type="term" value="F:rRNA (adenine(2503)-C2-)-methyltransferase activity"/>
    <property type="evidence" value="ECO:0007669"/>
    <property type="project" value="UniProtKB-UniRule"/>
</dbReference>
<dbReference type="PATRIC" id="fig|1006576.9.peg.1361"/>
<dbReference type="SFLD" id="SFLDF00275">
    <property type="entry name" value="adenosine_C2_methyltransferase"/>
    <property type="match status" value="1"/>
</dbReference>
<evidence type="ECO:0000256" key="13">
    <source>
        <dbReference type="HAMAP-Rule" id="MF_01849"/>
    </source>
</evidence>
<comment type="caution">
    <text evidence="13">Lacks conserved residue(s) required for the propagation of feature annotation.</text>
</comment>
<dbReference type="Gene3D" id="3.20.20.70">
    <property type="entry name" value="Aldolase class I"/>
    <property type="match status" value="1"/>
</dbReference>
<evidence type="ECO:0000259" key="14">
    <source>
        <dbReference type="PROSITE" id="PS51918"/>
    </source>
</evidence>
<dbReference type="FunFam" id="3.20.20.70:FF:000014">
    <property type="entry name" value="Probable dual-specificity RNA methyltransferase RlmN"/>
    <property type="match status" value="1"/>
</dbReference>
<feature type="binding site" evidence="13">
    <location>
        <position position="121"/>
    </location>
    <ligand>
        <name>[4Fe-4S] cluster</name>
        <dbReference type="ChEBI" id="CHEBI:49883"/>
        <note>4Fe-4S-S-AdoMet</note>
    </ligand>
</feature>
<feature type="binding site" evidence="13">
    <location>
        <begin position="216"/>
        <end position="218"/>
    </location>
    <ligand>
        <name>S-adenosyl-L-methionine</name>
        <dbReference type="ChEBI" id="CHEBI:59789"/>
    </ligand>
</feature>
<dbReference type="GO" id="GO:0051539">
    <property type="term" value="F:4 iron, 4 sulfur cluster binding"/>
    <property type="evidence" value="ECO:0007669"/>
    <property type="project" value="UniProtKB-UniRule"/>
</dbReference>
<dbReference type="NCBIfam" id="TIGR00048">
    <property type="entry name" value="rRNA_mod_RlmN"/>
    <property type="match status" value="1"/>
</dbReference>
<feature type="domain" description="Radical SAM core" evidence="14">
    <location>
        <begin position="100"/>
        <end position="319"/>
    </location>
</feature>
<evidence type="ECO:0000256" key="4">
    <source>
        <dbReference type="ARBA" id="ARBA00022552"/>
    </source>
</evidence>
<protein>
    <recommendedName>
        <fullName evidence="13">Probable dual-specificity RNA methyltransferase RlmN</fullName>
        <ecNumber evidence="13">2.1.1.192</ecNumber>
    </recommendedName>
    <alternativeName>
        <fullName evidence="13">23S rRNA (adenine(2503)-C(2))-methyltransferase</fullName>
    </alternativeName>
    <alternativeName>
        <fullName evidence="13">23S rRNA m2A2503 methyltransferase</fullName>
    </alternativeName>
    <alternativeName>
        <fullName evidence="13">Ribosomal RNA large subunit methyltransferase N</fullName>
    </alternativeName>
    <alternativeName>
        <fullName evidence="13">tRNA (adenine(37)-C(2))-methyltransferase</fullName>
    </alternativeName>
    <alternativeName>
        <fullName evidence="13">tRNA m2A37 methyltransferase</fullName>
    </alternativeName>
</protein>
<dbReference type="Proteomes" id="UP000032809">
    <property type="component" value="Chromosome I"/>
</dbReference>
<feature type="binding site" evidence="13">
    <location>
        <position position="114"/>
    </location>
    <ligand>
        <name>[4Fe-4S] cluster</name>
        <dbReference type="ChEBI" id="CHEBI:49883"/>
        <note>4Fe-4S-S-AdoMet</note>
    </ligand>
</feature>
<dbReference type="GO" id="GO:0070475">
    <property type="term" value="P:rRNA base methylation"/>
    <property type="evidence" value="ECO:0007669"/>
    <property type="project" value="UniProtKB-UniRule"/>
</dbReference>
<evidence type="ECO:0000256" key="8">
    <source>
        <dbReference type="ARBA" id="ARBA00022694"/>
    </source>
</evidence>
<dbReference type="GO" id="GO:0046872">
    <property type="term" value="F:metal ion binding"/>
    <property type="evidence" value="ECO:0007669"/>
    <property type="project" value="UniProtKB-KW"/>
</dbReference>
<dbReference type="InterPro" id="IPR013785">
    <property type="entry name" value="Aldolase_TIM"/>
</dbReference>
<dbReference type="KEGG" id="dtn:DTL3_1364"/>
<gene>
    <name evidence="13" type="primary">rlmN</name>
    <name evidence="15" type="synonym">cfr</name>
    <name evidence="15" type="ORF">DTL3_1364</name>
</gene>
<dbReference type="InterPro" id="IPR027492">
    <property type="entry name" value="RNA_MTrfase_RlmN"/>
</dbReference>
<evidence type="ECO:0000256" key="3">
    <source>
        <dbReference type="ARBA" id="ARBA00022490"/>
    </source>
</evidence>
<evidence type="ECO:0000256" key="5">
    <source>
        <dbReference type="ARBA" id="ARBA00022603"/>
    </source>
</evidence>
<evidence type="ECO:0000256" key="2">
    <source>
        <dbReference type="ARBA" id="ARBA00022485"/>
    </source>
</evidence>
<evidence type="ECO:0000256" key="7">
    <source>
        <dbReference type="ARBA" id="ARBA00022691"/>
    </source>
</evidence>
<dbReference type="InterPro" id="IPR006638">
    <property type="entry name" value="Elp3/MiaA/NifB-like_rSAM"/>
</dbReference>
<keyword evidence="5 13" id="KW-0489">Methyltransferase</keyword>
<dbReference type="PANTHER" id="PTHR30544">
    <property type="entry name" value="23S RRNA METHYLTRANSFERASE"/>
    <property type="match status" value="1"/>
</dbReference>
<comment type="catalytic activity">
    <reaction evidence="13">
        <text>adenosine(2503) in 23S rRNA + 2 reduced [2Fe-2S]-[ferredoxin] + 2 S-adenosyl-L-methionine = 2-methyladenosine(2503) in 23S rRNA + 5'-deoxyadenosine + L-methionine + 2 oxidized [2Fe-2S]-[ferredoxin] + S-adenosyl-L-homocysteine</text>
        <dbReference type="Rhea" id="RHEA:42916"/>
        <dbReference type="Rhea" id="RHEA-COMP:10000"/>
        <dbReference type="Rhea" id="RHEA-COMP:10001"/>
        <dbReference type="Rhea" id="RHEA-COMP:10152"/>
        <dbReference type="Rhea" id="RHEA-COMP:10282"/>
        <dbReference type="ChEBI" id="CHEBI:17319"/>
        <dbReference type="ChEBI" id="CHEBI:33737"/>
        <dbReference type="ChEBI" id="CHEBI:33738"/>
        <dbReference type="ChEBI" id="CHEBI:57844"/>
        <dbReference type="ChEBI" id="CHEBI:57856"/>
        <dbReference type="ChEBI" id="CHEBI:59789"/>
        <dbReference type="ChEBI" id="CHEBI:74411"/>
        <dbReference type="ChEBI" id="CHEBI:74497"/>
        <dbReference type="EC" id="2.1.1.192"/>
    </reaction>
</comment>
<comment type="function">
    <text evidence="13">Specifically methylates position 2 of adenine 2503 in 23S rRNA and position 2 of adenine 37 in tRNAs.</text>
</comment>
<dbReference type="PANTHER" id="PTHR30544:SF5">
    <property type="entry name" value="RADICAL SAM CORE DOMAIN-CONTAINING PROTEIN"/>
    <property type="match status" value="1"/>
</dbReference>
<keyword evidence="3 13" id="KW-0963">Cytoplasm</keyword>